<accession>A0A9Y2ILH5</accession>
<gene>
    <name evidence="1" type="ORF">QRX50_12765</name>
</gene>
<sequence length="142" mass="15643">MNPALLNELAQGLRPLDQGMAWFESLNQDGRHRALIELQEYCTQARATADDVAEAASRVGLKPGNTAVVVASTGRIPEPMAVQLRKLTELRPPDQQRSAFRLLVGLLSVADERRRRRCGGDCTHWWHHPPTPHAPNDGPGPA</sequence>
<protein>
    <submittedName>
        <fullName evidence="1">DUF5958 family protein</fullName>
    </submittedName>
</protein>
<evidence type="ECO:0000313" key="1">
    <source>
        <dbReference type="EMBL" id="WIX81559.1"/>
    </source>
</evidence>
<keyword evidence="2" id="KW-1185">Reference proteome</keyword>
<evidence type="ECO:0000313" key="2">
    <source>
        <dbReference type="Proteomes" id="UP001236014"/>
    </source>
</evidence>
<dbReference type="RefSeq" id="WP_285972147.1">
    <property type="nucleotide sequence ID" value="NZ_CP127294.1"/>
</dbReference>
<organism evidence="1 2">
    <name type="scientific">Amycolatopsis carbonis</name>
    <dbReference type="NCBI Taxonomy" id="715471"/>
    <lineage>
        <taxon>Bacteria</taxon>
        <taxon>Bacillati</taxon>
        <taxon>Actinomycetota</taxon>
        <taxon>Actinomycetes</taxon>
        <taxon>Pseudonocardiales</taxon>
        <taxon>Pseudonocardiaceae</taxon>
        <taxon>Amycolatopsis</taxon>
    </lineage>
</organism>
<dbReference type="KEGG" id="acab:QRX50_12765"/>
<dbReference type="AlphaFoldDB" id="A0A9Y2ILH5"/>
<reference evidence="1 2" key="1">
    <citation type="submission" date="2023-06" db="EMBL/GenBank/DDBJ databases">
        <authorList>
            <person name="Oyuntsetseg B."/>
            <person name="Kim S.B."/>
        </authorList>
    </citation>
    <scope>NUCLEOTIDE SEQUENCE [LARGE SCALE GENOMIC DNA]</scope>
    <source>
        <strain evidence="1 2">2-15</strain>
    </source>
</reference>
<name>A0A9Y2ILH5_9PSEU</name>
<dbReference type="Pfam" id="PF19383">
    <property type="entry name" value="DUF5958"/>
    <property type="match status" value="1"/>
</dbReference>
<dbReference type="EMBL" id="CP127294">
    <property type="protein sequence ID" value="WIX81559.1"/>
    <property type="molecule type" value="Genomic_DNA"/>
</dbReference>
<dbReference type="Proteomes" id="UP001236014">
    <property type="component" value="Chromosome"/>
</dbReference>
<proteinExistence type="predicted"/>
<dbReference type="InterPro" id="IPR046002">
    <property type="entry name" value="DUF5958"/>
</dbReference>